<dbReference type="InterPro" id="IPR036465">
    <property type="entry name" value="vWFA_dom_sf"/>
</dbReference>
<gene>
    <name evidence="5" type="ORF">OSB1V03_LOCUS7476</name>
</gene>
<dbReference type="PROSITE" id="PS50234">
    <property type="entry name" value="VWFA"/>
    <property type="match status" value="1"/>
</dbReference>
<dbReference type="PANTHER" id="PTHR10166">
    <property type="entry name" value="VOLTAGE-DEPENDENT CALCIUM CHANNEL SUBUNIT ALPHA-2/DELTA-RELATED"/>
    <property type="match status" value="1"/>
</dbReference>
<evidence type="ECO:0000313" key="5">
    <source>
        <dbReference type="EMBL" id="CAD7627046.1"/>
    </source>
</evidence>
<evidence type="ECO:0000256" key="1">
    <source>
        <dbReference type="SAM" id="Coils"/>
    </source>
</evidence>
<keyword evidence="1" id="KW-0175">Coiled coil</keyword>
<reference evidence="5" key="1">
    <citation type="submission" date="2020-11" db="EMBL/GenBank/DDBJ databases">
        <authorList>
            <person name="Tran Van P."/>
        </authorList>
    </citation>
    <scope>NUCLEOTIDE SEQUENCE</scope>
</reference>
<feature type="region of interest" description="Disordered" evidence="2">
    <location>
        <begin position="1261"/>
        <end position="1282"/>
    </location>
</feature>
<feature type="coiled-coil region" evidence="1">
    <location>
        <begin position="148"/>
        <end position="175"/>
    </location>
</feature>
<dbReference type="OrthoDB" id="2150145at2759"/>
<evidence type="ECO:0000256" key="3">
    <source>
        <dbReference type="SAM" id="Phobius"/>
    </source>
</evidence>
<sequence>MVIKTKPIVRSAPDISQSVAIVNGSDETMPSHVCHMWCPCVAVCLHCGCDATDCEMSGAERTIGFVLITILLVWRQSAAKAADQPSDGQSSAVPDAHRRIEFVSQHMRLWLQTVAKEELGVSHVQRTYDTLNTVTQDIAYDDIVADITQKMTKKLEDLTAVLEETADRVKELFQVYTKTGEIKTLRTCCDQRLYAVMQFDPHFNTQITRATSCDTAPNTGSDQFSPGVNLTEQFRSNLDNWPNIKWQYFMSVWGVHTEYPAYMPSPNSCLNQDINDVNANPSRLQYDNLNNEESLQRHRDIYMATVLPQPKHIVLVIDRGSAITAHQLSIAKAIAKYILNSLSHNDKVGLISLSSDISYPNSDTCLTKRMANANIETKYHFQRFIDGLQRTNENTNHVWGLKKAFQMISNTFQDTNTNELNPSPSEALIVYISRGLLSALTDARLVMELIAKEINNSYENNYSFVINSYALIDDTKPVMYEIDFLREIAEMNFPKFNVLSPDPTRIRPGIMVAVNSTENLSFTLSGIYSVLTRPTHSSIYISLPYWDVISKDVHISVSKSVIHRGQLIGVIALDISLSDLSEDIIHYEVSPDSYAFLIEKSNGIAIHHPSFSPPSLQTHDQLIHTDIEHIEQKAGFQTIRTKILKNTKGMEALIADDKNKTHLTYYWRRVHSSPYIVVIAAYNNVDRRHTITSPLAKDAHFAYHRLDLNASPPKLCRHLKQLATIETATLFLSSKAFISPFANDMLEESTHIVQRYMAYLNDNTKLIANPGLKGAVRGEVHAVTRVTQYWKSKLESSEMSKFIVRKYMATPNGVFLLFPGALIDKSFEPTRREWYLKAVKNAGKIVFTAPYLDVGGAGYIVTLSHTIHAQNGDPNAVAVIAMDFTLGYFHKFLQTHMGSICRTEQIACFIMDDRGYLIAHPSLVEPIQLAPIEQQHITHKEPLVANDLLHHNSFVEKNVCNSFIDRTIQRFYNFNTSLTGVLTNPIHDCGKYYITSVADTNVFIGIVNHTCDSVTAFCPCSMTDRLCLNCHRMEQTDCECPCECPLEMNLCTGQLFDEEDHNPSCPPIPEPIRAVPLMRHTLDSIKSCFEMSCFDKKSENDCLGLLGCEWCQLDRNGETPLKNPYCNYQSRCFGGILGAKTPYADEISDMMLPHEDYIPMGSAPVGPVAGGIMICFIVLALSVYCYRYHSTRHGPHYMTSIVDNGVNHSHFDNEYDDNEVQDVEIMPAIAPNNAHEDSELGGPTFMEPLLVGRDKTRLLNTSSQSDAATNSSSRTSSPSLIGQTIFKTSPKPMPTTILEVPNNVLAQVQVHTVDTH</sequence>
<dbReference type="InterPro" id="IPR029151">
    <property type="entry name" value="Sensor-like_sf"/>
</dbReference>
<proteinExistence type="predicted"/>
<dbReference type="EMBL" id="CAJPIZ010004385">
    <property type="protein sequence ID" value="CAG2107476.1"/>
    <property type="molecule type" value="Genomic_DNA"/>
</dbReference>
<keyword evidence="3" id="KW-1133">Transmembrane helix</keyword>
<dbReference type="InterPro" id="IPR002035">
    <property type="entry name" value="VWF_A"/>
</dbReference>
<feature type="transmembrane region" description="Helical" evidence="3">
    <location>
        <begin position="1168"/>
        <end position="1186"/>
    </location>
</feature>
<dbReference type="InterPro" id="IPR051173">
    <property type="entry name" value="Ca_channel_alpha-2/delta"/>
</dbReference>
<keyword evidence="3" id="KW-0472">Membrane</keyword>
<keyword evidence="3" id="KW-0812">Transmembrane</keyword>
<evidence type="ECO:0000313" key="6">
    <source>
        <dbReference type="Proteomes" id="UP000759131"/>
    </source>
</evidence>
<dbReference type="Gene3D" id="3.40.50.410">
    <property type="entry name" value="von Willebrand factor, type A domain"/>
    <property type="match status" value="1"/>
</dbReference>
<feature type="compositionally biased region" description="Low complexity" evidence="2">
    <location>
        <begin position="1261"/>
        <end position="1279"/>
    </location>
</feature>
<feature type="domain" description="VWFA" evidence="4">
    <location>
        <begin position="312"/>
        <end position="514"/>
    </location>
</feature>
<dbReference type="Gene3D" id="3.30.450.20">
    <property type="entry name" value="PAS domain"/>
    <property type="match status" value="2"/>
</dbReference>
<dbReference type="SUPFAM" id="SSF103190">
    <property type="entry name" value="Sensory domain-like"/>
    <property type="match status" value="1"/>
</dbReference>
<dbReference type="GO" id="GO:0005245">
    <property type="term" value="F:voltage-gated calcium channel activity"/>
    <property type="evidence" value="ECO:0007669"/>
    <property type="project" value="TreeGrafter"/>
</dbReference>
<dbReference type="FunFam" id="3.30.450.20:FF:000024">
    <property type="entry name" value="VWFA and cache domain-containing protein 1"/>
    <property type="match status" value="1"/>
</dbReference>
<name>A0A7R9PZX2_9ACAR</name>
<keyword evidence="6" id="KW-1185">Reference proteome</keyword>
<accession>A0A7R9PZX2</accession>
<dbReference type="GO" id="GO:0005891">
    <property type="term" value="C:voltage-gated calcium channel complex"/>
    <property type="evidence" value="ECO:0007669"/>
    <property type="project" value="TreeGrafter"/>
</dbReference>
<protein>
    <recommendedName>
        <fullName evidence="4">VWFA domain-containing protein</fullName>
    </recommendedName>
</protein>
<dbReference type="EMBL" id="OC858960">
    <property type="protein sequence ID" value="CAD7627046.1"/>
    <property type="molecule type" value="Genomic_DNA"/>
</dbReference>
<evidence type="ECO:0000259" key="4">
    <source>
        <dbReference type="PROSITE" id="PS50234"/>
    </source>
</evidence>
<dbReference type="SUPFAM" id="SSF53300">
    <property type="entry name" value="vWA-like"/>
    <property type="match status" value="1"/>
</dbReference>
<organism evidence="5">
    <name type="scientific">Medioppia subpectinata</name>
    <dbReference type="NCBI Taxonomy" id="1979941"/>
    <lineage>
        <taxon>Eukaryota</taxon>
        <taxon>Metazoa</taxon>
        <taxon>Ecdysozoa</taxon>
        <taxon>Arthropoda</taxon>
        <taxon>Chelicerata</taxon>
        <taxon>Arachnida</taxon>
        <taxon>Acari</taxon>
        <taxon>Acariformes</taxon>
        <taxon>Sarcoptiformes</taxon>
        <taxon>Oribatida</taxon>
        <taxon>Brachypylina</taxon>
        <taxon>Oppioidea</taxon>
        <taxon>Oppiidae</taxon>
        <taxon>Medioppia</taxon>
    </lineage>
</organism>
<evidence type="ECO:0000256" key="2">
    <source>
        <dbReference type="SAM" id="MobiDB-lite"/>
    </source>
</evidence>
<dbReference type="Proteomes" id="UP000759131">
    <property type="component" value="Unassembled WGS sequence"/>
</dbReference>
<dbReference type="PANTHER" id="PTHR10166:SF66">
    <property type="entry name" value="VWFA AND CACHE DOMAIN-CONTAINING PROTEIN CG16868"/>
    <property type="match status" value="1"/>
</dbReference>